<protein>
    <recommendedName>
        <fullName evidence="3">Transposase</fullName>
    </recommendedName>
</protein>
<dbReference type="EMBL" id="JBHEZZ010000009">
    <property type="protein sequence ID" value="MFC1403240.1"/>
    <property type="molecule type" value="Genomic_DNA"/>
</dbReference>
<accession>A0ABV6UP68</accession>
<evidence type="ECO:0008006" key="3">
    <source>
        <dbReference type="Google" id="ProtNLM"/>
    </source>
</evidence>
<sequence>MPRPRRRCPPGYWVDELAHAVEALVAVVAAMRFHVRGADLWSQIAVLTRGWLLAANPAC</sequence>
<keyword evidence="2" id="KW-1185">Reference proteome</keyword>
<organism evidence="1 2">
    <name type="scientific">Streptacidiphilus cavernicola</name>
    <dbReference type="NCBI Taxonomy" id="3342716"/>
    <lineage>
        <taxon>Bacteria</taxon>
        <taxon>Bacillati</taxon>
        <taxon>Actinomycetota</taxon>
        <taxon>Actinomycetes</taxon>
        <taxon>Kitasatosporales</taxon>
        <taxon>Streptomycetaceae</taxon>
        <taxon>Streptacidiphilus</taxon>
    </lineage>
</organism>
<reference evidence="1 2" key="1">
    <citation type="submission" date="2024-09" db="EMBL/GenBank/DDBJ databases">
        <authorList>
            <person name="Lee S.D."/>
        </authorList>
    </citation>
    <scope>NUCLEOTIDE SEQUENCE [LARGE SCALE GENOMIC DNA]</scope>
    <source>
        <strain evidence="1 2">N1-5</strain>
    </source>
</reference>
<proteinExistence type="predicted"/>
<dbReference type="Proteomes" id="UP001592528">
    <property type="component" value="Unassembled WGS sequence"/>
</dbReference>
<name>A0ABV6UP68_9ACTN</name>
<comment type="caution">
    <text evidence="1">The sequence shown here is derived from an EMBL/GenBank/DDBJ whole genome shotgun (WGS) entry which is preliminary data.</text>
</comment>
<dbReference type="RefSeq" id="WP_030254475.1">
    <property type="nucleotide sequence ID" value="NZ_JBHEZZ010000009.1"/>
</dbReference>
<evidence type="ECO:0000313" key="1">
    <source>
        <dbReference type="EMBL" id="MFC1403240.1"/>
    </source>
</evidence>
<evidence type="ECO:0000313" key="2">
    <source>
        <dbReference type="Proteomes" id="UP001592528"/>
    </source>
</evidence>
<gene>
    <name evidence="1" type="ORF">ACEZDJ_18275</name>
</gene>